<organism evidence="14 15">
    <name type="scientific">Jonesia denitrificans (strain ATCC 14870 / DSM 20603 / BCRC 15368 / CIP 55.134 / JCM 11481 / NBRC 15587 / NCTC 10816 / Prevot 55134)</name>
    <name type="common">Listeria denitrificans</name>
    <dbReference type="NCBI Taxonomy" id="471856"/>
    <lineage>
        <taxon>Bacteria</taxon>
        <taxon>Bacillati</taxon>
        <taxon>Actinomycetota</taxon>
        <taxon>Actinomycetes</taxon>
        <taxon>Micrococcales</taxon>
        <taxon>Jonesiaceae</taxon>
        <taxon>Jonesia</taxon>
    </lineage>
</organism>
<dbReference type="Pfam" id="PF08345">
    <property type="entry name" value="YscJ_FliF_C"/>
    <property type="match status" value="1"/>
</dbReference>
<dbReference type="GO" id="GO:0071973">
    <property type="term" value="P:bacterial-type flagellum-dependent cell motility"/>
    <property type="evidence" value="ECO:0007669"/>
    <property type="project" value="InterPro"/>
</dbReference>
<feature type="transmembrane region" description="Helical" evidence="11">
    <location>
        <begin position="426"/>
        <end position="445"/>
    </location>
</feature>
<dbReference type="AlphaFoldDB" id="C7R0K1"/>
<dbReference type="PIRSF" id="PIRSF004862">
    <property type="entry name" value="FliF"/>
    <property type="match status" value="1"/>
</dbReference>
<protein>
    <recommendedName>
        <fullName evidence="9">Flagellar M-ring protein</fullName>
    </recommendedName>
</protein>
<dbReference type="GO" id="GO:0009431">
    <property type="term" value="C:bacterial-type flagellum basal body, MS ring"/>
    <property type="evidence" value="ECO:0007669"/>
    <property type="project" value="InterPro"/>
</dbReference>
<keyword evidence="15" id="KW-1185">Reference proteome</keyword>
<dbReference type="HOGENOM" id="CLU_028108_2_0_11"/>
<dbReference type="NCBIfam" id="TIGR00206">
    <property type="entry name" value="fliF"/>
    <property type="match status" value="1"/>
</dbReference>
<evidence type="ECO:0000256" key="6">
    <source>
        <dbReference type="ARBA" id="ARBA00022989"/>
    </source>
</evidence>
<dbReference type="STRING" id="471856.Jden_2027"/>
<dbReference type="InterPro" id="IPR000067">
    <property type="entry name" value="FlgMring_FliF"/>
</dbReference>
<evidence type="ECO:0000259" key="12">
    <source>
        <dbReference type="Pfam" id="PF01514"/>
    </source>
</evidence>
<gene>
    <name evidence="14" type="ordered locus">Jden_2027</name>
</gene>
<evidence type="ECO:0000256" key="1">
    <source>
        <dbReference type="ARBA" id="ARBA00004117"/>
    </source>
</evidence>
<dbReference type="OrthoDB" id="9807026at2"/>
<feature type="domain" description="Flagellar M-ring N-terminal" evidence="12">
    <location>
        <begin position="46"/>
        <end position="220"/>
    </location>
</feature>
<feature type="domain" description="Flagellar M-ring C-terminal" evidence="13">
    <location>
        <begin position="250"/>
        <end position="395"/>
    </location>
</feature>
<feature type="compositionally biased region" description="Polar residues" evidence="10">
    <location>
        <begin position="319"/>
        <end position="331"/>
    </location>
</feature>
<dbReference type="InterPro" id="IPR013556">
    <property type="entry name" value="Flag_M-ring_C"/>
</dbReference>
<evidence type="ECO:0000256" key="5">
    <source>
        <dbReference type="ARBA" id="ARBA00022692"/>
    </source>
</evidence>
<evidence type="ECO:0000256" key="4">
    <source>
        <dbReference type="ARBA" id="ARBA00022475"/>
    </source>
</evidence>
<keyword evidence="14" id="KW-0969">Cilium</keyword>
<name>C7R0K1_JONDD</name>
<dbReference type="PANTHER" id="PTHR30046:SF0">
    <property type="entry name" value="FLAGELLAR M-RING PROTEIN"/>
    <property type="match status" value="1"/>
</dbReference>
<keyword evidence="5 11" id="KW-0812">Transmembrane</keyword>
<keyword evidence="7 11" id="KW-0472">Membrane</keyword>
<keyword evidence="6 11" id="KW-1133">Transmembrane helix</keyword>
<dbReference type="Pfam" id="PF01514">
    <property type="entry name" value="YscJ_FliF"/>
    <property type="match status" value="1"/>
</dbReference>
<keyword evidence="14" id="KW-0282">Flagellum</keyword>
<accession>C7R0K1</accession>
<dbReference type="InterPro" id="IPR043427">
    <property type="entry name" value="YscJ/FliF"/>
</dbReference>
<dbReference type="Proteomes" id="UP000000628">
    <property type="component" value="Chromosome"/>
</dbReference>
<evidence type="ECO:0000256" key="8">
    <source>
        <dbReference type="ARBA" id="ARBA00023143"/>
    </source>
</evidence>
<feature type="transmembrane region" description="Helical" evidence="11">
    <location>
        <begin position="26"/>
        <end position="45"/>
    </location>
</feature>
<feature type="region of interest" description="Disordered" evidence="10">
    <location>
        <begin position="296"/>
        <end position="332"/>
    </location>
</feature>
<dbReference type="EMBL" id="CP001706">
    <property type="protein sequence ID" value="ACV09665.1"/>
    <property type="molecule type" value="Genomic_DNA"/>
</dbReference>
<evidence type="ECO:0000313" key="15">
    <source>
        <dbReference type="Proteomes" id="UP000000628"/>
    </source>
</evidence>
<evidence type="ECO:0000256" key="3">
    <source>
        <dbReference type="ARBA" id="ARBA00007971"/>
    </source>
</evidence>
<proteinExistence type="inferred from homology"/>
<dbReference type="PRINTS" id="PR01009">
    <property type="entry name" value="FLGMRINGFLIF"/>
</dbReference>
<dbReference type="InterPro" id="IPR006182">
    <property type="entry name" value="FliF_N_dom"/>
</dbReference>
<evidence type="ECO:0000313" key="14">
    <source>
        <dbReference type="EMBL" id="ACV09665.1"/>
    </source>
</evidence>
<dbReference type="Gene3D" id="3.30.300.30">
    <property type="match status" value="1"/>
</dbReference>
<dbReference type="InterPro" id="IPR045851">
    <property type="entry name" value="AMP-bd_C_sf"/>
</dbReference>
<keyword evidence="8 9" id="KW-0975">Bacterial flagellum</keyword>
<comment type="function">
    <text evidence="9">The M ring may be actively involved in energy transduction.</text>
</comment>
<dbReference type="GO" id="GO:0005886">
    <property type="term" value="C:plasma membrane"/>
    <property type="evidence" value="ECO:0007669"/>
    <property type="project" value="UniProtKB-SubCell"/>
</dbReference>
<evidence type="ECO:0000256" key="7">
    <source>
        <dbReference type="ARBA" id="ARBA00023136"/>
    </source>
</evidence>
<dbReference type="eggNOG" id="COG1766">
    <property type="taxonomic scope" value="Bacteria"/>
</dbReference>
<keyword evidence="4" id="KW-1003">Cell membrane</keyword>
<evidence type="ECO:0000256" key="2">
    <source>
        <dbReference type="ARBA" id="ARBA00004651"/>
    </source>
</evidence>
<dbReference type="KEGG" id="jde:Jden_2027"/>
<evidence type="ECO:0000256" key="10">
    <source>
        <dbReference type="SAM" id="MobiDB-lite"/>
    </source>
</evidence>
<sequence length="534" mass="56552">MPQQITNVFTRLFSAIREFTVAQRTLALIGLAGVIVALVALAMWATRPQMQPLYTDLAPADAAAIVDQLAANGVQYQLTNGGSTILVPSGQVYDQRLKVASSGISPSAEGGYSLLDNMGMTSSDFQQNVTYKRALEGEIAKTITAMNGIEVASVQLAMPEDTVFVSQSADPTASVFVKPKAGVTLADDQVAAITQFVSAAVEGMKVENVAVIDSDGQVLSAMGGSGTHGTNLKETQQYEQRIAASLQGMLDRILGNGMAVVSVTAELDFDATERVSESYDSNEDALPLTERETTEEYTGTGNAAGVLGPDNIAVPEGQTDGNYTNTSSERNNAVDKTTERIVTAPGTVRRQSVSVAVDQQAAATININDLQAMVTAAAGIDEERGDTVTVTRMAFDDTTAQAAAEALTAAEAEAAEAAQMEMYRNLGIAAIALVSIIALSIVAAARRRRNRMPQQVEQEALDLGEVELAPVPAYNAAAELEQLEFPEMPELPAAPDDKALRAEKKRQDVVTLADEDPKQMAEILNEWISTGGRS</sequence>
<comment type="similarity">
    <text evidence="3 9">Belongs to the FliF family.</text>
</comment>
<comment type="subcellular location">
    <subcellularLocation>
        <location evidence="1 9">Bacterial flagellum basal body</location>
    </subcellularLocation>
    <subcellularLocation>
        <location evidence="2">Cell membrane</location>
        <topology evidence="2">Multi-pass membrane protein</topology>
    </subcellularLocation>
</comment>
<dbReference type="GO" id="GO:0003774">
    <property type="term" value="F:cytoskeletal motor activity"/>
    <property type="evidence" value="ECO:0007669"/>
    <property type="project" value="InterPro"/>
</dbReference>
<keyword evidence="14" id="KW-0966">Cell projection</keyword>
<dbReference type="RefSeq" id="WP_015772293.1">
    <property type="nucleotide sequence ID" value="NC_013174.1"/>
</dbReference>
<evidence type="ECO:0000259" key="13">
    <source>
        <dbReference type="Pfam" id="PF08345"/>
    </source>
</evidence>
<dbReference type="PANTHER" id="PTHR30046">
    <property type="entry name" value="FLAGELLAR M-RING PROTEIN"/>
    <property type="match status" value="1"/>
</dbReference>
<reference evidence="14 15" key="1">
    <citation type="journal article" date="2009" name="Stand. Genomic Sci.">
        <title>Complete genome sequence of Jonesia denitrificans type strain (Prevot 55134).</title>
        <authorList>
            <person name="Pukall R."/>
            <person name="Gehrich-Schroter G."/>
            <person name="Lapidus A."/>
            <person name="Nolan M."/>
            <person name="Glavina Del Rio T."/>
            <person name="Lucas S."/>
            <person name="Chen F."/>
            <person name="Tice H."/>
            <person name="Pitluck S."/>
            <person name="Cheng J.F."/>
            <person name="Copeland A."/>
            <person name="Saunders E."/>
            <person name="Brettin T."/>
            <person name="Detter J.C."/>
            <person name="Bruce D."/>
            <person name="Goodwin L."/>
            <person name="Pati A."/>
            <person name="Ivanova N."/>
            <person name="Mavromatis K."/>
            <person name="Ovchinnikova G."/>
            <person name="Chen A."/>
            <person name="Palaniappan K."/>
            <person name="Land M."/>
            <person name="Hauser L."/>
            <person name="Chang Y.J."/>
            <person name="Jeffries C.D."/>
            <person name="Chain P."/>
            <person name="Goker M."/>
            <person name="Bristow J."/>
            <person name="Eisen J.A."/>
            <person name="Markowitz V."/>
            <person name="Hugenholtz P."/>
            <person name="Kyrpides N.C."/>
            <person name="Klenk H.P."/>
            <person name="Han C."/>
        </authorList>
    </citation>
    <scope>NUCLEOTIDE SEQUENCE [LARGE SCALE GENOMIC DNA]</scope>
    <source>
        <strain evidence="15">ATCC 14870 / DSM 20603 / BCRC 15368 / CIP 55.134 / JCM 11481 / NBRC 15587 / NCTC 10816 / Prevot 55134</strain>
    </source>
</reference>
<evidence type="ECO:0000256" key="9">
    <source>
        <dbReference type="PIRNR" id="PIRNR004862"/>
    </source>
</evidence>
<evidence type="ECO:0000256" key="11">
    <source>
        <dbReference type="SAM" id="Phobius"/>
    </source>
</evidence>